<dbReference type="Proteomes" id="UP000664628">
    <property type="component" value="Unassembled WGS sequence"/>
</dbReference>
<evidence type="ECO:0000313" key="3">
    <source>
        <dbReference type="Proteomes" id="UP000664628"/>
    </source>
</evidence>
<keyword evidence="1" id="KW-1133">Transmembrane helix</keyword>
<reference evidence="2 3" key="1">
    <citation type="submission" date="2021-03" db="EMBL/GenBank/DDBJ databases">
        <title>Fibrella sp. HMF5405 genome sequencing and assembly.</title>
        <authorList>
            <person name="Kang H."/>
            <person name="Kim H."/>
            <person name="Bae S."/>
            <person name="Joh K."/>
        </authorList>
    </citation>
    <scope>NUCLEOTIDE SEQUENCE [LARGE SCALE GENOMIC DNA]</scope>
    <source>
        <strain evidence="2 3">HMF5405</strain>
    </source>
</reference>
<keyword evidence="1" id="KW-0812">Transmembrane</keyword>
<name>A0ABS3JHM3_9BACT</name>
<dbReference type="RefSeq" id="WP_207328701.1">
    <property type="nucleotide sequence ID" value="NZ_JAFMYW010000002.1"/>
</dbReference>
<organism evidence="2 3">
    <name type="scientific">Fibrella forsythiae</name>
    <dbReference type="NCBI Taxonomy" id="2817061"/>
    <lineage>
        <taxon>Bacteria</taxon>
        <taxon>Pseudomonadati</taxon>
        <taxon>Bacteroidota</taxon>
        <taxon>Cytophagia</taxon>
        <taxon>Cytophagales</taxon>
        <taxon>Spirosomataceae</taxon>
        <taxon>Fibrella</taxon>
    </lineage>
</organism>
<evidence type="ECO:0000313" key="2">
    <source>
        <dbReference type="EMBL" id="MBO0948749.1"/>
    </source>
</evidence>
<sequence length="56" mass="6323">MNRNDLLKLLSFVLVVQLFFTALRYFGGYEAPPVLASGVTAGVLSVYFARQRRKTK</sequence>
<feature type="transmembrane region" description="Helical" evidence="1">
    <location>
        <begin position="7"/>
        <end position="26"/>
    </location>
</feature>
<accession>A0ABS3JHM3</accession>
<comment type="caution">
    <text evidence="2">The sequence shown here is derived from an EMBL/GenBank/DDBJ whole genome shotgun (WGS) entry which is preliminary data.</text>
</comment>
<keyword evidence="1" id="KW-0472">Membrane</keyword>
<dbReference type="EMBL" id="JAFMYW010000002">
    <property type="protein sequence ID" value="MBO0948749.1"/>
    <property type="molecule type" value="Genomic_DNA"/>
</dbReference>
<keyword evidence="3" id="KW-1185">Reference proteome</keyword>
<evidence type="ECO:0000256" key="1">
    <source>
        <dbReference type="SAM" id="Phobius"/>
    </source>
</evidence>
<feature type="transmembrane region" description="Helical" evidence="1">
    <location>
        <begin position="32"/>
        <end position="49"/>
    </location>
</feature>
<proteinExistence type="predicted"/>
<protein>
    <submittedName>
        <fullName evidence="2">Uncharacterized protein</fullName>
    </submittedName>
</protein>
<gene>
    <name evidence="2" type="ORF">J2I46_09170</name>
</gene>